<name>A0A8C5QWB8_9ANUR</name>
<keyword evidence="4" id="KW-0175">Coiled coil</keyword>
<dbReference type="SUPFAM" id="SSF81790">
    <property type="entry name" value="Myosin phosphatase inhibitor 17kDa protein, CPI-17"/>
    <property type="match status" value="1"/>
</dbReference>
<evidence type="ECO:0000313" key="7">
    <source>
        <dbReference type="Proteomes" id="UP000694569"/>
    </source>
</evidence>
<accession>A0A8C5QWB8</accession>
<dbReference type="Pfam" id="PF05361">
    <property type="entry name" value="PP1_inhibitor"/>
    <property type="match status" value="1"/>
</dbReference>
<keyword evidence="2" id="KW-0597">Phosphoprotein</keyword>
<keyword evidence="3" id="KW-0650">Protein phosphatase inhibitor</keyword>
<dbReference type="Gene3D" id="1.10.150.220">
    <property type="entry name" value="CPI-17"/>
    <property type="match status" value="1"/>
</dbReference>
<comment type="similarity">
    <text evidence="1">Belongs to the PP1 inhibitor family.</text>
</comment>
<feature type="compositionally biased region" description="Polar residues" evidence="5">
    <location>
        <begin position="126"/>
        <end position="144"/>
    </location>
</feature>
<dbReference type="Proteomes" id="UP000694569">
    <property type="component" value="Unplaced"/>
</dbReference>
<dbReference type="AlphaFoldDB" id="A0A8C5QWB8"/>
<evidence type="ECO:0000256" key="4">
    <source>
        <dbReference type="SAM" id="Coils"/>
    </source>
</evidence>
<protein>
    <submittedName>
        <fullName evidence="6">Protein phosphatase 1 regulatory inhibitor subunit 14B</fullName>
    </submittedName>
</protein>
<gene>
    <name evidence="6" type="primary">PPP1R14B</name>
</gene>
<organism evidence="6 7">
    <name type="scientific">Leptobrachium leishanense</name>
    <name type="common">Leishan spiny toad</name>
    <dbReference type="NCBI Taxonomy" id="445787"/>
    <lineage>
        <taxon>Eukaryota</taxon>
        <taxon>Metazoa</taxon>
        <taxon>Chordata</taxon>
        <taxon>Craniata</taxon>
        <taxon>Vertebrata</taxon>
        <taxon>Euteleostomi</taxon>
        <taxon>Amphibia</taxon>
        <taxon>Batrachia</taxon>
        <taxon>Anura</taxon>
        <taxon>Pelobatoidea</taxon>
        <taxon>Megophryidae</taxon>
        <taxon>Leptobrachium</taxon>
    </lineage>
</organism>
<reference evidence="6" key="2">
    <citation type="submission" date="2025-09" db="UniProtKB">
        <authorList>
            <consortium name="Ensembl"/>
        </authorList>
    </citation>
    <scope>IDENTIFICATION</scope>
</reference>
<reference evidence="6" key="1">
    <citation type="submission" date="2025-08" db="UniProtKB">
        <authorList>
            <consortium name="Ensembl"/>
        </authorList>
    </citation>
    <scope>IDENTIFICATION</scope>
</reference>
<evidence type="ECO:0000256" key="2">
    <source>
        <dbReference type="ARBA" id="ARBA00022553"/>
    </source>
</evidence>
<dbReference type="GO" id="GO:0004865">
    <property type="term" value="F:protein serine/threonine phosphatase inhibitor activity"/>
    <property type="evidence" value="ECO:0007669"/>
    <property type="project" value="TreeGrafter"/>
</dbReference>
<evidence type="ECO:0000256" key="3">
    <source>
        <dbReference type="ARBA" id="ARBA00023272"/>
    </source>
</evidence>
<sequence>MGKKLKTLPQRRLVDTRQADIRDSLNYRRSATVIPPSSLLPMGYDSSEEEDCPWHNGRGPDWPADTSRDKNPMSMSAAARKRAQKKRKKALAAELPEATATEPSAGGSEADTLLSDAEDVSRRTDSPQQEGDLQPQRISETPGETVSLLGAEAPPSSAGTPAAAPDDMRPTTMQDYRNFIAEIKSIWLTELSNVRSEVKEVRSQMVAVQAQNVELAEEQTVLSAQEEEIPELEIDVDELLDMETDQERGERVKELMTDCYKPTEAFISGLLEKIQGMQKLSTPQKK</sequence>
<dbReference type="Ensembl" id="ENSLLET00000044850.1">
    <property type="protein sequence ID" value="ENSLLEP00000043135.1"/>
    <property type="gene ID" value="ENSLLEG00000027378.1"/>
</dbReference>
<dbReference type="PANTHER" id="PTHR16188">
    <property type="entry name" value="PROTEIN PHOSPHATASE 1 INHIBITOR POTENTIATED BY PROTEIN KINASE C"/>
    <property type="match status" value="1"/>
</dbReference>
<feature type="coiled-coil region" evidence="4">
    <location>
        <begin position="191"/>
        <end position="242"/>
    </location>
</feature>
<evidence type="ECO:0000313" key="6">
    <source>
        <dbReference type="Ensembl" id="ENSLLEP00000043135.1"/>
    </source>
</evidence>
<feature type="compositionally biased region" description="Low complexity" evidence="5">
    <location>
        <begin position="92"/>
        <end position="105"/>
    </location>
</feature>
<dbReference type="InterPro" id="IPR036658">
    <property type="entry name" value="CPI-17_sf"/>
</dbReference>
<keyword evidence="7" id="KW-1185">Reference proteome</keyword>
<dbReference type="GeneTree" id="ENSGT00950000182985"/>
<feature type="compositionally biased region" description="Basic residues" evidence="5">
    <location>
        <begin position="79"/>
        <end position="90"/>
    </location>
</feature>
<proteinExistence type="inferred from homology"/>
<feature type="region of interest" description="Disordered" evidence="5">
    <location>
        <begin position="1"/>
        <end position="170"/>
    </location>
</feature>
<feature type="compositionally biased region" description="Low complexity" evidence="5">
    <location>
        <begin position="150"/>
        <end position="165"/>
    </location>
</feature>
<dbReference type="OrthoDB" id="8193882at2759"/>
<feature type="compositionally biased region" description="Basic and acidic residues" evidence="5">
    <location>
        <begin position="12"/>
        <end position="26"/>
    </location>
</feature>
<evidence type="ECO:0000256" key="1">
    <source>
        <dbReference type="ARBA" id="ARBA00005483"/>
    </source>
</evidence>
<dbReference type="InterPro" id="IPR008025">
    <property type="entry name" value="CPI-17"/>
</dbReference>
<evidence type="ECO:0000256" key="5">
    <source>
        <dbReference type="SAM" id="MobiDB-lite"/>
    </source>
</evidence>
<dbReference type="PANTHER" id="PTHR16188:SF5">
    <property type="entry name" value="PROTEIN PHOSPHATASE 1 REGULATORY SUBUNIT 14B"/>
    <property type="match status" value="1"/>
</dbReference>
<dbReference type="GO" id="GO:0005737">
    <property type="term" value="C:cytoplasm"/>
    <property type="evidence" value="ECO:0007669"/>
    <property type="project" value="InterPro"/>
</dbReference>
<dbReference type="GO" id="GO:0045087">
    <property type="term" value="P:innate immune response"/>
    <property type="evidence" value="ECO:0007669"/>
    <property type="project" value="TreeGrafter"/>
</dbReference>